<dbReference type="EMBL" id="AQGQ01000105">
    <property type="protein sequence ID" value="EOD54463.1"/>
    <property type="molecule type" value="Genomic_DNA"/>
</dbReference>
<proteinExistence type="predicted"/>
<protein>
    <recommendedName>
        <fullName evidence="4">Peptidase M12B domain-containing protein</fullName>
    </recommendedName>
</protein>
<dbReference type="InterPro" id="IPR013783">
    <property type="entry name" value="Ig-like_fold"/>
</dbReference>
<dbReference type="PATRIC" id="fig|1268236.3.peg.2787"/>
<sequence length="787" mass="82746">MMSMRTLLLLIPLLASQAQAESAPHWRTLAAKGQEEAGFEVRARAFRQVDDASAQLTALADGARTLVLPLPEGGETGFMLTLNDLLPAELAAKYPGLLTFSGQSLQDERDTGRFELGPLGFHGMFHYQGRLIFVDPLGDGLGYVVYDQRDALSPLEQQADEVLGQPRALARSVLVSGNERRRYVIAISASGEYTQYQGGSVAQGLAAIATLLNRVNEVYQRDLGVNFQLVANNDLIIYTNPATDPFQNDSSDMIKNQSVQTAALGATPFDIGHVLNTGGGGLAMLGSLCVANLKSQGMTGSTTPVGDAFFIDYVAHELGHQLGADHTFNGTTGDCGSGSRTAAQAWEPGSGSSIMGYAGLCGEESLQESSLPYFHSKSIEQMREHMGLYQNCGTREVLSNNAPQVAAGNDYVIPANTPFLLNGGGSDLDGDSLSYNWEQLDRGAASTSLATMVDDGSRPIFPFVAPGTSSQRLLPSLSSLQSGTLAKGEAWPTTNRTLHFRLTARDGKGGVGSDEMQVQVVNTGSPFTLTAPLSGTLSEGQSLAIRWQVAGSQSAPISCSRVDVALSADDGHAWSPLASAIPNSGSTTLTLPTLPVTSQGRLKLSCNGNIFFALSPRLSLAGSGSTIGAVSPAPTAPSDDSSGGGGSLSLWTLLLLALGSALRQLGGQMKLLLALGVLLLAGCQADASPQVGMPSGVETPGVAQALDEHLARGDHRVIIRAGRGQMVPGIPAEQQEAVKARCGMRYMEGLGDLVRPGQEAQQQALTDFAAEYNRQMLVHCPRAEKAK</sequence>
<evidence type="ECO:0000313" key="2">
    <source>
        <dbReference type="EMBL" id="EOD54463.1"/>
    </source>
</evidence>
<dbReference type="GO" id="GO:0008237">
    <property type="term" value="F:metallopeptidase activity"/>
    <property type="evidence" value="ECO:0007669"/>
    <property type="project" value="InterPro"/>
</dbReference>
<reference evidence="2 3" key="1">
    <citation type="journal article" date="2013" name="Genome Announc.">
        <title>Draft Genome Sequence of Aeromonas molluscorum Strain 848TT, Isolated from Bivalve Molluscs.</title>
        <authorList>
            <person name="Spataro N."/>
            <person name="Farfan M."/>
            <person name="Albarral V."/>
            <person name="Sanglas A."/>
            <person name="Loren J.G."/>
            <person name="Fuste M.C."/>
            <person name="Bosch E."/>
        </authorList>
    </citation>
    <scope>NUCLEOTIDE SEQUENCE [LARGE SCALE GENOMIC DNA]</scope>
    <source>
        <strain evidence="2 3">848</strain>
    </source>
</reference>
<accession>R1F3I4</accession>
<evidence type="ECO:0008006" key="4">
    <source>
        <dbReference type="Google" id="ProtNLM"/>
    </source>
</evidence>
<keyword evidence="3" id="KW-1185">Reference proteome</keyword>
<gene>
    <name evidence="2" type="ORF">G113_14185</name>
</gene>
<dbReference type="Gene3D" id="3.40.390.10">
    <property type="entry name" value="Collagenase (Catalytic Domain)"/>
    <property type="match status" value="1"/>
</dbReference>
<name>R1F3I4_9GAMM</name>
<dbReference type="InterPro" id="IPR024079">
    <property type="entry name" value="MetalloPept_cat_dom_sf"/>
</dbReference>
<evidence type="ECO:0000313" key="3">
    <source>
        <dbReference type="Proteomes" id="UP000013526"/>
    </source>
</evidence>
<feature type="chain" id="PRO_5004359598" description="Peptidase M12B domain-containing protein" evidence="1">
    <location>
        <begin position="21"/>
        <end position="787"/>
    </location>
</feature>
<dbReference type="OrthoDB" id="5242130at2"/>
<evidence type="ECO:0000256" key="1">
    <source>
        <dbReference type="SAM" id="SignalP"/>
    </source>
</evidence>
<organism evidence="2 3">
    <name type="scientific">Aeromonas molluscorum 848</name>
    <dbReference type="NCBI Taxonomy" id="1268236"/>
    <lineage>
        <taxon>Bacteria</taxon>
        <taxon>Pseudomonadati</taxon>
        <taxon>Pseudomonadota</taxon>
        <taxon>Gammaproteobacteria</taxon>
        <taxon>Aeromonadales</taxon>
        <taxon>Aeromonadaceae</taxon>
        <taxon>Aeromonas</taxon>
    </lineage>
</organism>
<dbReference type="Pfam" id="PF13583">
    <property type="entry name" value="Reprolysin_4"/>
    <property type="match status" value="1"/>
</dbReference>
<dbReference type="AlphaFoldDB" id="R1F3I4"/>
<dbReference type="Proteomes" id="UP000013526">
    <property type="component" value="Unassembled WGS sequence"/>
</dbReference>
<comment type="caution">
    <text evidence="2">The sequence shown here is derived from an EMBL/GenBank/DDBJ whole genome shotgun (WGS) entry which is preliminary data.</text>
</comment>
<feature type="signal peptide" evidence="1">
    <location>
        <begin position="1"/>
        <end position="20"/>
    </location>
</feature>
<keyword evidence="1" id="KW-0732">Signal</keyword>
<dbReference type="SUPFAM" id="SSF55486">
    <property type="entry name" value="Metalloproteases ('zincins'), catalytic domain"/>
    <property type="match status" value="1"/>
</dbReference>
<dbReference type="Gene3D" id="2.60.40.10">
    <property type="entry name" value="Immunoglobulins"/>
    <property type="match status" value="1"/>
</dbReference>